<dbReference type="RefSeq" id="WP_169260911.1">
    <property type="nucleotide sequence ID" value="NZ_WTVQ01000021.1"/>
</dbReference>
<sequence>MTIHSQFWGAKMTDSDDVTLEVPAQSQGSTQGMVIGIRARRDAFPLTKEGVQ</sequence>
<evidence type="ECO:0000313" key="1">
    <source>
        <dbReference type="EMBL" id="NMG75755.1"/>
    </source>
</evidence>
<name>A0ABX1QE20_9RHOO</name>
<proteinExistence type="predicted"/>
<gene>
    <name evidence="1" type="ORF">GPA25_13390</name>
</gene>
<dbReference type="Proteomes" id="UP000648984">
    <property type="component" value="Unassembled WGS sequence"/>
</dbReference>
<protein>
    <submittedName>
        <fullName evidence="1">Uncharacterized protein</fullName>
    </submittedName>
</protein>
<organism evidence="1 2">
    <name type="scientific">Aromatoleum diolicum</name>
    <dbReference type="NCBI Taxonomy" id="75796"/>
    <lineage>
        <taxon>Bacteria</taxon>
        <taxon>Pseudomonadati</taxon>
        <taxon>Pseudomonadota</taxon>
        <taxon>Betaproteobacteria</taxon>
        <taxon>Rhodocyclales</taxon>
        <taxon>Rhodocyclaceae</taxon>
        <taxon>Aromatoleum</taxon>
    </lineage>
</organism>
<comment type="caution">
    <text evidence="1">The sequence shown here is derived from an EMBL/GenBank/DDBJ whole genome shotgun (WGS) entry which is preliminary data.</text>
</comment>
<keyword evidence="2" id="KW-1185">Reference proteome</keyword>
<accession>A0ABX1QE20</accession>
<evidence type="ECO:0000313" key="2">
    <source>
        <dbReference type="Proteomes" id="UP000648984"/>
    </source>
</evidence>
<reference evidence="1 2" key="1">
    <citation type="submission" date="2019-12" db="EMBL/GenBank/DDBJ databases">
        <title>Comparative genomics gives insights into the taxonomy of the Azoarcus-Aromatoleum group and reveals separate origins of nif in the plant-associated Azoarcus and non-plant-associated Aromatoleum sub-groups.</title>
        <authorList>
            <person name="Lafos M."/>
            <person name="Maluk M."/>
            <person name="Batista M."/>
            <person name="Junghare M."/>
            <person name="Carmona M."/>
            <person name="Faoro H."/>
            <person name="Cruz L.M."/>
            <person name="Battistoni F."/>
            <person name="De Souza E."/>
            <person name="Pedrosa F."/>
            <person name="Chen W.-M."/>
            <person name="Poole P.S."/>
            <person name="Dixon R.A."/>
            <person name="James E.K."/>
        </authorList>
    </citation>
    <scope>NUCLEOTIDE SEQUENCE [LARGE SCALE GENOMIC DNA]</scope>
    <source>
        <strain evidence="1 2">22Lin</strain>
    </source>
</reference>
<dbReference type="EMBL" id="WTVQ01000021">
    <property type="protein sequence ID" value="NMG75755.1"/>
    <property type="molecule type" value="Genomic_DNA"/>
</dbReference>